<organism evidence="7 8">
    <name type="scientific">Archaeoglobus fulgidus DSM 8774</name>
    <dbReference type="NCBI Taxonomy" id="1344584"/>
    <lineage>
        <taxon>Archaea</taxon>
        <taxon>Methanobacteriati</taxon>
        <taxon>Methanobacteriota</taxon>
        <taxon>Archaeoglobi</taxon>
        <taxon>Archaeoglobales</taxon>
        <taxon>Archaeoglobaceae</taxon>
        <taxon>Archaeoglobus</taxon>
    </lineage>
</organism>
<dbReference type="GO" id="GO:0000027">
    <property type="term" value="P:ribosomal large subunit assembly"/>
    <property type="evidence" value="ECO:0007669"/>
    <property type="project" value="TreeGrafter"/>
</dbReference>
<dbReference type="Pfam" id="PF17144">
    <property type="entry name" value="Ribosomal_L5e"/>
    <property type="match status" value="2"/>
</dbReference>
<protein>
    <recommendedName>
        <fullName evidence="6">Large ribosomal subunit protein uL18</fullName>
    </recommendedName>
</protein>
<comment type="function">
    <text evidence="6">This is one of the proteins that bind and probably mediate the attachment of the 5S RNA into the large ribosomal subunit, where it forms part of the central protuberance.</text>
</comment>
<dbReference type="GO" id="GO:0008097">
    <property type="term" value="F:5S rRNA binding"/>
    <property type="evidence" value="ECO:0007669"/>
    <property type="project" value="InterPro"/>
</dbReference>
<dbReference type="KEGG" id="afg:AFULGI_00021650"/>
<dbReference type="SUPFAM" id="SSF53137">
    <property type="entry name" value="Translational machinery components"/>
    <property type="match status" value="1"/>
</dbReference>
<dbReference type="InterPro" id="IPR005485">
    <property type="entry name" value="Rbsml_uL18_euk_arch"/>
</dbReference>
<dbReference type="AlphaFoldDB" id="A0A075WFX2"/>
<keyword evidence="5 6" id="KW-0687">Ribonucleoprotein</keyword>
<dbReference type="PANTHER" id="PTHR23410">
    <property type="entry name" value="RIBOSOMAL PROTEIN L5-RELATED"/>
    <property type="match status" value="1"/>
</dbReference>
<keyword evidence="4 6" id="KW-0689">Ribosomal protein</keyword>
<evidence type="ECO:0000256" key="2">
    <source>
        <dbReference type="ARBA" id="ARBA00022730"/>
    </source>
</evidence>
<dbReference type="HAMAP" id="MF_01337_A">
    <property type="entry name" value="Ribosomal_uL18_A"/>
    <property type="match status" value="1"/>
</dbReference>
<evidence type="ECO:0000256" key="4">
    <source>
        <dbReference type="ARBA" id="ARBA00022980"/>
    </source>
</evidence>
<dbReference type="SMR" id="A0A075WFX2"/>
<dbReference type="Proteomes" id="UP000028501">
    <property type="component" value="Chromosome"/>
</dbReference>
<dbReference type="CDD" id="cd00432">
    <property type="entry name" value="Ribosomal_L18_L5e"/>
    <property type="match status" value="1"/>
</dbReference>
<dbReference type="InterPro" id="IPR057267">
    <property type="entry name" value="Rbsml_uL18_arch"/>
</dbReference>
<dbReference type="PANTHER" id="PTHR23410:SF12">
    <property type="entry name" value="LARGE RIBOSOMAL SUBUNIT PROTEIN UL18"/>
    <property type="match status" value="1"/>
</dbReference>
<dbReference type="NCBIfam" id="NF006342">
    <property type="entry name" value="PRK08569.1"/>
    <property type="match status" value="1"/>
</dbReference>
<comment type="subunit">
    <text evidence="6">Part of the 50S ribosomal subunit. Contacts the 5S and 23S rRNAs.</text>
</comment>
<evidence type="ECO:0000313" key="7">
    <source>
        <dbReference type="EMBL" id="AIG98901.1"/>
    </source>
</evidence>
<accession>A0A075WFX2</accession>
<dbReference type="GO" id="GO:0003735">
    <property type="term" value="F:structural constituent of ribosome"/>
    <property type="evidence" value="ECO:0007669"/>
    <property type="project" value="InterPro"/>
</dbReference>
<evidence type="ECO:0000256" key="5">
    <source>
        <dbReference type="ARBA" id="ARBA00023274"/>
    </source>
</evidence>
<sequence>MKLARGPRYKVPLRRRREGKTNYRKRLKLLLSRKPRLVVRITNRRVIAQIVEYAPEGDRVVVGVDSAMLREFGWKGDLNNTPAAYLTGILIAKKALQKGIGEAVLDIGLHTPTRGSRVFAVLRGAVEGGLEVPHSDEVLPDDSRIRGEHIAAYYEMNPERFGEYEKRGLKPSDLPAHVDEIKEKLMVIS</sequence>
<evidence type="ECO:0000256" key="6">
    <source>
        <dbReference type="HAMAP-Rule" id="MF_01337"/>
    </source>
</evidence>
<dbReference type="EMBL" id="CP006577">
    <property type="protein sequence ID" value="AIG98901.1"/>
    <property type="molecule type" value="Genomic_DNA"/>
</dbReference>
<keyword evidence="3 6" id="KW-0694">RNA-binding</keyword>
<comment type="similarity">
    <text evidence="1 6">Belongs to the universal ribosomal protein uL18 family.</text>
</comment>
<proteinExistence type="inferred from homology"/>
<evidence type="ECO:0000256" key="3">
    <source>
        <dbReference type="ARBA" id="ARBA00022884"/>
    </source>
</evidence>
<dbReference type="HOGENOM" id="CLU_056222_2_0_2"/>
<evidence type="ECO:0000313" key="8">
    <source>
        <dbReference type="Proteomes" id="UP000028501"/>
    </source>
</evidence>
<dbReference type="GO" id="GO:0006412">
    <property type="term" value="P:translation"/>
    <property type="evidence" value="ECO:0007669"/>
    <property type="project" value="UniProtKB-UniRule"/>
</dbReference>
<reference evidence="7 8" key="1">
    <citation type="submission" date="2013-07" db="EMBL/GenBank/DDBJ databases">
        <title>Genome of Archaeoglobus fulgidus.</title>
        <authorList>
            <person name="Fiebig A."/>
            <person name="Birkeland N.-K."/>
        </authorList>
    </citation>
    <scope>NUCLEOTIDE SEQUENCE [LARGE SCALE GENOMIC DNA]</scope>
    <source>
        <strain evidence="7 8">DSM 8774</strain>
    </source>
</reference>
<dbReference type="Gene3D" id="3.30.420.100">
    <property type="match status" value="1"/>
</dbReference>
<gene>
    <name evidence="6" type="primary">rpl18</name>
    <name evidence="7" type="ORF">AFULGI_00021650</name>
</gene>
<dbReference type="GO" id="GO:0022625">
    <property type="term" value="C:cytosolic large ribosomal subunit"/>
    <property type="evidence" value="ECO:0007669"/>
    <property type="project" value="TreeGrafter"/>
</dbReference>
<keyword evidence="2 6" id="KW-0699">rRNA-binding</keyword>
<dbReference type="InterPro" id="IPR057268">
    <property type="entry name" value="Ribosomal_L18"/>
</dbReference>
<name>A0A075WFX2_ARCFL</name>
<evidence type="ECO:0000256" key="1">
    <source>
        <dbReference type="ARBA" id="ARBA00007116"/>
    </source>
</evidence>